<proteinExistence type="predicted"/>
<protein>
    <submittedName>
        <fullName evidence="2">Class D beta-lactamase</fullName>
    </submittedName>
</protein>
<evidence type="ECO:0000259" key="1">
    <source>
        <dbReference type="Pfam" id="PF00905"/>
    </source>
</evidence>
<dbReference type="SUPFAM" id="SSF56601">
    <property type="entry name" value="beta-lactamase/transpeptidase-like"/>
    <property type="match status" value="1"/>
</dbReference>
<feature type="domain" description="Penicillin-binding protein transpeptidase" evidence="1">
    <location>
        <begin position="31"/>
        <end position="236"/>
    </location>
</feature>
<sequence length="253" mass="27782">MFPLALFSEAETVIHEVAPLGEPFRKENLTGTFVFGDPATGSVKVWNAARARKREIPASTFKIANTVIGLETGAVKNVDEVLPYGGKPQWMKEWEHDMPLREAMALSAVPIYQELARRTGLERMQATVTKLHYGNDQVGKVVDRFWLDGPLEISPLEQVGFLGRLLASKLPVSQAAMTGAKDIVPKTALGTATVHYKTGWSTNSKPQQIGWLVGWLETSDGKTTPFALNIDMPTQDLAAKRLPLALSCLEIVK</sequence>
<dbReference type="InterPro" id="IPR012338">
    <property type="entry name" value="Beta-lactam/transpept-like"/>
</dbReference>
<organism evidence="2 3">
    <name type="scientific">Luteolibacter ambystomatis</name>
    <dbReference type="NCBI Taxonomy" id="2824561"/>
    <lineage>
        <taxon>Bacteria</taxon>
        <taxon>Pseudomonadati</taxon>
        <taxon>Verrucomicrobiota</taxon>
        <taxon>Verrucomicrobiia</taxon>
        <taxon>Verrucomicrobiales</taxon>
        <taxon>Verrucomicrobiaceae</taxon>
        <taxon>Luteolibacter</taxon>
    </lineage>
</organism>
<dbReference type="RefSeq" id="WP_211629689.1">
    <property type="nucleotide sequence ID" value="NZ_CP073100.1"/>
</dbReference>
<dbReference type="KEGG" id="lamb:KBB96_12030"/>
<evidence type="ECO:0000313" key="2">
    <source>
        <dbReference type="EMBL" id="QUE49600.1"/>
    </source>
</evidence>
<dbReference type="AlphaFoldDB" id="A0A975G798"/>
<dbReference type="Gene3D" id="3.40.710.10">
    <property type="entry name" value="DD-peptidase/beta-lactamase superfamily"/>
    <property type="match status" value="1"/>
</dbReference>
<dbReference type="EMBL" id="CP073100">
    <property type="protein sequence ID" value="QUE49600.1"/>
    <property type="molecule type" value="Genomic_DNA"/>
</dbReference>
<accession>A0A975G798</accession>
<reference evidence="2" key="1">
    <citation type="submission" date="2021-04" db="EMBL/GenBank/DDBJ databases">
        <title>Luteolibacter sp. 32A isolated from the skin of an Anderson's salamander (Ambystoma andersonii).</title>
        <authorList>
            <person name="Spergser J."/>
            <person name="Busse H.-J."/>
        </authorList>
    </citation>
    <scope>NUCLEOTIDE SEQUENCE</scope>
    <source>
        <strain evidence="2">32A</strain>
    </source>
</reference>
<keyword evidence="3" id="KW-1185">Reference proteome</keyword>
<name>A0A975G798_9BACT</name>
<evidence type="ECO:0000313" key="3">
    <source>
        <dbReference type="Proteomes" id="UP000676169"/>
    </source>
</evidence>
<dbReference type="Proteomes" id="UP000676169">
    <property type="component" value="Chromosome"/>
</dbReference>
<dbReference type="Pfam" id="PF00905">
    <property type="entry name" value="Transpeptidase"/>
    <property type="match status" value="1"/>
</dbReference>
<gene>
    <name evidence="2" type="ORF">KBB96_12030</name>
</gene>
<dbReference type="GO" id="GO:0008658">
    <property type="term" value="F:penicillin binding"/>
    <property type="evidence" value="ECO:0007669"/>
    <property type="project" value="InterPro"/>
</dbReference>
<dbReference type="InterPro" id="IPR001460">
    <property type="entry name" value="PCN-bd_Tpept"/>
</dbReference>